<accession>A0AAD1XTG7</accession>
<organism evidence="1 2">
    <name type="scientific">Euplotes crassus</name>
    <dbReference type="NCBI Taxonomy" id="5936"/>
    <lineage>
        <taxon>Eukaryota</taxon>
        <taxon>Sar</taxon>
        <taxon>Alveolata</taxon>
        <taxon>Ciliophora</taxon>
        <taxon>Intramacronucleata</taxon>
        <taxon>Spirotrichea</taxon>
        <taxon>Hypotrichia</taxon>
        <taxon>Euplotida</taxon>
        <taxon>Euplotidae</taxon>
        <taxon>Moneuplotes</taxon>
    </lineage>
</organism>
<dbReference type="AlphaFoldDB" id="A0AAD1XTG7"/>
<evidence type="ECO:0000313" key="1">
    <source>
        <dbReference type="EMBL" id="CAI2378603.1"/>
    </source>
</evidence>
<evidence type="ECO:0000313" key="2">
    <source>
        <dbReference type="Proteomes" id="UP001295684"/>
    </source>
</evidence>
<comment type="caution">
    <text evidence="1">The sequence shown here is derived from an EMBL/GenBank/DDBJ whole genome shotgun (WGS) entry which is preliminary data.</text>
</comment>
<dbReference type="EMBL" id="CAMPGE010020349">
    <property type="protein sequence ID" value="CAI2378603.1"/>
    <property type="molecule type" value="Genomic_DNA"/>
</dbReference>
<name>A0AAD1XTG7_EUPCR</name>
<gene>
    <name evidence="1" type="ORF">ECRASSUSDP1_LOCUS20001</name>
</gene>
<dbReference type="Proteomes" id="UP001295684">
    <property type="component" value="Unassembled WGS sequence"/>
</dbReference>
<protein>
    <submittedName>
        <fullName evidence="1">Uncharacterized protein</fullName>
    </submittedName>
</protein>
<reference evidence="1" key="1">
    <citation type="submission" date="2023-07" db="EMBL/GenBank/DDBJ databases">
        <authorList>
            <consortium name="AG Swart"/>
            <person name="Singh M."/>
            <person name="Singh A."/>
            <person name="Seah K."/>
            <person name="Emmerich C."/>
        </authorList>
    </citation>
    <scope>NUCLEOTIDE SEQUENCE</scope>
    <source>
        <strain evidence="1">DP1</strain>
    </source>
</reference>
<keyword evidence="2" id="KW-1185">Reference proteome</keyword>
<proteinExistence type="predicted"/>
<sequence length="64" mass="7444">MSNFKRKTLCLVKAKESILVILYKLPQGLNHCKMSAAFHQILVMKNRSCSTRVTRRNCVLVYCR</sequence>